<dbReference type="InterPro" id="IPR022742">
    <property type="entry name" value="Hydrolase_4"/>
</dbReference>
<dbReference type="GO" id="GO:0016787">
    <property type="term" value="F:hydrolase activity"/>
    <property type="evidence" value="ECO:0007669"/>
    <property type="project" value="UniProtKB-KW"/>
</dbReference>
<protein>
    <submittedName>
        <fullName evidence="2">Alpha/beta hydrolase</fullName>
    </submittedName>
</protein>
<dbReference type="EMBL" id="BAABLP010000004">
    <property type="protein sequence ID" value="GAA4747158.1"/>
    <property type="molecule type" value="Genomic_DNA"/>
</dbReference>
<dbReference type="Gene3D" id="3.40.50.1820">
    <property type="entry name" value="alpha/beta hydrolase"/>
    <property type="match status" value="1"/>
</dbReference>
<keyword evidence="2" id="KW-0378">Hydrolase</keyword>
<evidence type="ECO:0000313" key="2">
    <source>
        <dbReference type="EMBL" id="GAA4747158.1"/>
    </source>
</evidence>
<feature type="domain" description="Serine aminopeptidase S33" evidence="1">
    <location>
        <begin position="34"/>
        <end position="274"/>
    </location>
</feature>
<sequence length="296" mass="32465">MADGVGPRHQNHRVGSFIDDEGVVIETVEWPVEAPRAVIQLSHGIGEHARRYEALAADLNRAGFTVVADDHRGHGATGMRQWNDPAKLGRLGPGGLRATVAAIGRFRDLTRERFPDVPLVLVAHSWGSLMAQIALNDRPDAYDGMVLTGTAYRFPGFMDAGDLNRRHRTLGTTGAEWLSRDPGVARAWVEDPLTFPAQTTKLLGLRDALRLLGRPARSLPADLPLLLQVGSDDTLGGGRSVERLASAYRRRSGLRDVTVRVYEGARHEVFNETNRDEVVADTVAWIESHVLKEAHA</sequence>
<accession>A0ABP8Z5M7</accession>
<proteinExistence type="predicted"/>
<dbReference type="InterPro" id="IPR029058">
    <property type="entry name" value="AB_hydrolase_fold"/>
</dbReference>
<reference evidence="3" key="1">
    <citation type="journal article" date="2019" name="Int. J. Syst. Evol. Microbiol.">
        <title>The Global Catalogue of Microorganisms (GCM) 10K type strain sequencing project: providing services to taxonomists for standard genome sequencing and annotation.</title>
        <authorList>
            <consortium name="The Broad Institute Genomics Platform"/>
            <consortium name="The Broad Institute Genome Sequencing Center for Infectious Disease"/>
            <person name="Wu L."/>
            <person name="Ma J."/>
        </authorList>
    </citation>
    <scope>NUCLEOTIDE SEQUENCE [LARGE SCALE GENOMIC DNA]</scope>
    <source>
        <strain evidence="3">JCM 19015</strain>
    </source>
</reference>
<evidence type="ECO:0000259" key="1">
    <source>
        <dbReference type="Pfam" id="PF12146"/>
    </source>
</evidence>
<dbReference type="InterPro" id="IPR051044">
    <property type="entry name" value="MAG_DAG_Lipase"/>
</dbReference>
<name>A0ABP8Z5M7_9MICO</name>
<organism evidence="2 3">
    <name type="scientific">Amnibacterium soli</name>
    <dbReference type="NCBI Taxonomy" id="1282736"/>
    <lineage>
        <taxon>Bacteria</taxon>
        <taxon>Bacillati</taxon>
        <taxon>Actinomycetota</taxon>
        <taxon>Actinomycetes</taxon>
        <taxon>Micrococcales</taxon>
        <taxon>Microbacteriaceae</taxon>
        <taxon>Amnibacterium</taxon>
    </lineage>
</organism>
<dbReference type="SUPFAM" id="SSF53474">
    <property type="entry name" value="alpha/beta-Hydrolases"/>
    <property type="match status" value="1"/>
</dbReference>
<comment type="caution">
    <text evidence="2">The sequence shown here is derived from an EMBL/GenBank/DDBJ whole genome shotgun (WGS) entry which is preliminary data.</text>
</comment>
<dbReference type="Pfam" id="PF12146">
    <property type="entry name" value="Hydrolase_4"/>
    <property type="match status" value="1"/>
</dbReference>
<dbReference type="Proteomes" id="UP001500121">
    <property type="component" value="Unassembled WGS sequence"/>
</dbReference>
<evidence type="ECO:0000313" key="3">
    <source>
        <dbReference type="Proteomes" id="UP001500121"/>
    </source>
</evidence>
<dbReference type="PANTHER" id="PTHR11614">
    <property type="entry name" value="PHOSPHOLIPASE-RELATED"/>
    <property type="match status" value="1"/>
</dbReference>
<keyword evidence="3" id="KW-1185">Reference proteome</keyword>
<gene>
    <name evidence="2" type="ORF">GCM10025783_19070</name>
</gene>